<dbReference type="AlphaFoldDB" id="A0AAE0HRH9"/>
<evidence type="ECO:0000256" key="3">
    <source>
        <dbReference type="ARBA" id="ARBA00006083"/>
    </source>
</evidence>
<comment type="cofactor">
    <cofactor evidence="1">
        <name>Zn(2+)</name>
        <dbReference type="ChEBI" id="CHEBI:29105"/>
    </cofactor>
</comment>
<evidence type="ECO:0000256" key="1">
    <source>
        <dbReference type="ARBA" id="ARBA00001947"/>
    </source>
</evidence>
<reference evidence="11" key="2">
    <citation type="submission" date="2023-06" db="EMBL/GenBank/DDBJ databases">
        <authorList>
            <consortium name="Lawrence Berkeley National Laboratory"/>
            <person name="Haridas S."/>
            <person name="Hensen N."/>
            <person name="Bonometti L."/>
            <person name="Westerberg I."/>
            <person name="Brannstrom I.O."/>
            <person name="Guillou S."/>
            <person name="Cros-Aarteil S."/>
            <person name="Calhoun S."/>
            <person name="Kuo A."/>
            <person name="Mondo S."/>
            <person name="Pangilinan J."/>
            <person name="Riley R."/>
            <person name="Labutti K."/>
            <person name="Andreopoulos B."/>
            <person name="Lipzen A."/>
            <person name="Chen C."/>
            <person name="Yanf M."/>
            <person name="Daum C."/>
            <person name="Ng V."/>
            <person name="Clum A."/>
            <person name="Steindorff A."/>
            <person name="Ohm R."/>
            <person name="Martin F."/>
            <person name="Silar P."/>
            <person name="Natvig D."/>
            <person name="Lalanne C."/>
            <person name="Gautier V."/>
            <person name="Ament-Velasquez S.L."/>
            <person name="Kruys A."/>
            <person name="Hutchinson M.I."/>
            <person name="Powell A.J."/>
            <person name="Barry K."/>
            <person name="Miller A.N."/>
            <person name="Grigoriev I.V."/>
            <person name="Debuchy R."/>
            <person name="Gladieux P."/>
            <person name="Thoren M.H."/>
            <person name="Johannesson H."/>
        </authorList>
    </citation>
    <scope>NUCLEOTIDE SEQUENCE</scope>
    <source>
        <strain evidence="11">CBS 168.71</strain>
    </source>
</reference>
<evidence type="ECO:0000256" key="6">
    <source>
        <dbReference type="ARBA" id="ARBA00022723"/>
    </source>
</evidence>
<dbReference type="Proteomes" id="UP001278766">
    <property type="component" value="Unassembled WGS sequence"/>
</dbReference>
<accession>A0AAE0HRH9</accession>
<dbReference type="InterPro" id="IPR032466">
    <property type="entry name" value="Metal_Hydrolase"/>
</dbReference>
<protein>
    <recommendedName>
        <fullName evidence="4">adenosine deaminase</fullName>
        <ecNumber evidence="4">3.5.4.4</ecNumber>
    </recommendedName>
</protein>
<dbReference type="PANTHER" id="PTHR11409:SF39">
    <property type="entry name" value="ADENOSINE DEAMINASE 2"/>
    <property type="match status" value="1"/>
</dbReference>
<dbReference type="GeneID" id="87839166"/>
<feature type="region of interest" description="Disordered" evidence="10">
    <location>
        <begin position="550"/>
        <end position="573"/>
    </location>
</feature>
<dbReference type="GO" id="GO:0004000">
    <property type="term" value="F:adenosine deaminase activity"/>
    <property type="evidence" value="ECO:0007669"/>
    <property type="project" value="TreeGrafter"/>
</dbReference>
<comment type="caution">
    <text evidence="11">The sequence shown here is derived from an EMBL/GenBank/DDBJ whole genome shotgun (WGS) entry which is preliminary data.</text>
</comment>
<name>A0AAE0HRH9_9PEZI</name>
<sequence length="573" mass="64069">MAPITDDEWADLVAHELPKTSDSVIQNYLESRRALMAQEQKHRSDYSFRQALSPIAKRACEIVSRIRHEETRPSAPPPSQEMPTSWQIIRRMPKGALLRAHCHSLVDIPHLIDVALNTPGICISCPDGNLATQHARKEGRLRIQFRAKADSEDGSLWGDGYAPNTYIALSKAADDYPEGGRQGFAEWLKGRRINSTQDSNLRADRGTSLACSEVMSGMIYYEPIWRAFLQRLMANLVEDGVYWLELRLTFPFGYYREGSEDPDPDHDHMFQAIGEEVARFQATDSGRRFWGLRVMWSTSRRHDPRSIIEDADNCISTKLLWPQLVAGYDLAGPEHLGRPLADLLPELFWFRKQCALEDVQIPFFLAAGGSLNDDNATAERNLFDALLLGTRRIGHAMTLHKHPRLVEAIKDKRILVETPVVSRHGPHAASTGSGMPHSLPILLAQGVPCALCEDDVGIPSRQGRHGGSPATNIFWGAFQACDSTDLATLGSLAENSVRWSAFEDQDAEMWARDVRAASVGAGTKAARLQQWVVEWERFCLWVVTEYSDTHGDGEDGDADKPLTHQPPLSRSFT</sequence>
<reference evidence="11" key="1">
    <citation type="journal article" date="2023" name="Mol. Phylogenet. Evol.">
        <title>Genome-scale phylogeny and comparative genomics of the fungal order Sordariales.</title>
        <authorList>
            <person name="Hensen N."/>
            <person name="Bonometti L."/>
            <person name="Westerberg I."/>
            <person name="Brannstrom I.O."/>
            <person name="Guillou S."/>
            <person name="Cros-Aarteil S."/>
            <person name="Calhoun S."/>
            <person name="Haridas S."/>
            <person name="Kuo A."/>
            <person name="Mondo S."/>
            <person name="Pangilinan J."/>
            <person name="Riley R."/>
            <person name="LaButti K."/>
            <person name="Andreopoulos B."/>
            <person name="Lipzen A."/>
            <person name="Chen C."/>
            <person name="Yan M."/>
            <person name="Daum C."/>
            <person name="Ng V."/>
            <person name="Clum A."/>
            <person name="Steindorff A."/>
            <person name="Ohm R.A."/>
            <person name="Martin F."/>
            <person name="Silar P."/>
            <person name="Natvig D.O."/>
            <person name="Lalanne C."/>
            <person name="Gautier V."/>
            <person name="Ament-Velasquez S.L."/>
            <person name="Kruys A."/>
            <person name="Hutchinson M.I."/>
            <person name="Powell A.J."/>
            <person name="Barry K."/>
            <person name="Miller A.N."/>
            <person name="Grigoriev I.V."/>
            <person name="Debuchy R."/>
            <person name="Gladieux P."/>
            <person name="Hiltunen Thoren M."/>
            <person name="Johannesson H."/>
        </authorList>
    </citation>
    <scope>NUCLEOTIDE SEQUENCE</scope>
    <source>
        <strain evidence="11">CBS 168.71</strain>
    </source>
</reference>
<keyword evidence="5" id="KW-0964">Secreted</keyword>
<comment type="similarity">
    <text evidence="3">Belongs to the metallo-dependent hydrolases superfamily. Adenosine and AMP deaminases family. ADGF subfamily.</text>
</comment>
<dbReference type="GO" id="GO:0006154">
    <property type="term" value="P:adenosine catabolic process"/>
    <property type="evidence" value="ECO:0007669"/>
    <property type="project" value="TreeGrafter"/>
</dbReference>
<keyword evidence="6" id="KW-0479">Metal-binding</keyword>
<dbReference type="PANTHER" id="PTHR11409">
    <property type="entry name" value="ADENOSINE DEAMINASE"/>
    <property type="match status" value="1"/>
</dbReference>
<dbReference type="Gene3D" id="3.20.20.140">
    <property type="entry name" value="Metal-dependent hydrolases"/>
    <property type="match status" value="1"/>
</dbReference>
<organism evidence="11 12">
    <name type="scientific">Chaetomium fimeti</name>
    <dbReference type="NCBI Taxonomy" id="1854472"/>
    <lineage>
        <taxon>Eukaryota</taxon>
        <taxon>Fungi</taxon>
        <taxon>Dikarya</taxon>
        <taxon>Ascomycota</taxon>
        <taxon>Pezizomycotina</taxon>
        <taxon>Sordariomycetes</taxon>
        <taxon>Sordariomycetidae</taxon>
        <taxon>Sordariales</taxon>
        <taxon>Chaetomiaceae</taxon>
        <taxon>Chaetomium</taxon>
    </lineage>
</organism>
<dbReference type="GO" id="GO:0005576">
    <property type="term" value="C:extracellular region"/>
    <property type="evidence" value="ECO:0007669"/>
    <property type="project" value="UniProtKB-SubCell"/>
</dbReference>
<comment type="subcellular location">
    <subcellularLocation>
        <location evidence="2">Secreted</location>
    </subcellularLocation>
</comment>
<dbReference type="EMBL" id="JAUEPN010000001">
    <property type="protein sequence ID" value="KAK3301388.1"/>
    <property type="molecule type" value="Genomic_DNA"/>
</dbReference>
<gene>
    <name evidence="11" type="ORF">B0H64DRAFT_37228</name>
</gene>
<evidence type="ECO:0000256" key="5">
    <source>
        <dbReference type="ARBA" id="ARBA00022525"/>
    </source>
</evidence>
<dbReference type="RefSeq" id="XP_062664902.1">
    <property type="nucleotide sequence ID" value="XM_062802218.1"/>
</dbReference>
<keyword evidence="7" id="KW-0732">Signal</keyword>
<keyword evidence="8" id="KW-0378">Hydrolase</keyword>
<evidence type="ECO:0000256" key="4">
    <source>
        <dbReference type="ARBA" id="ARBA00012784"/>
    </source>
</evidence>
<evidence type="ECO:0000256" key="10">
    <source>
        <dbReference type="SAM" id="MobiDB-lite"/>
    </source>
</evidence>
<keyword evidence="12" id="KW-1185">Reference proteome</keyword>
<evidence type="ECO:0000256" key="8">
    <source>
        <dbReference type="ARBA" id="ARBA00022801"/>
    </source>
</evidence>
<dbReference type="FunFam" id="3.20.20.140:FF:000017">
    <property type="entry name" value="Adenosine deaminase 2"/>
    <property type="match status" value="1"/>
</dbReference>
<evidence type="ECO:0000313" key="11">
    <source>
        <dbReference type="EMBL" id="KAK3301388.1"/>
    </source>
</evidence>
<dbReference type="EC" id="3.5.4.4" evidence="4"/>
<dbReference type="InterPro" id="IPR006330">
    <property type="entry name" value="Ado/ade_deaminase"/>
</dbReference>
<evidence type="ECO:0000256" key="7">
    <source>
        <dbReference type="ARBA" id="ARBA00022729"/>
    </source>
</evidence>
<dbReference type="GO" id="GO:0046872">
    <property type="term" value="F:metal ion binding"/>
    <property type="evidence" value="ECO:0007669"/>
    <property type="project" value="UniProtKB-KW"/>
</dbReference>
<proteinExistence type="inferred from homology"/>
<dbReference type="SUPFAM" id="SSF51556">
    <property type="entry name" value="Metallo-dependent hydrolases"/>
    <property type="match status" value="1"/>
</dbReference>
<feature type="compositionally biased region" description="Basic and acidic residues" evidence="10">
    <location>
        <begin position="550"/>
        <end position="562"/>
    </location>
</feature>
<comment type="catalytic activity">
    <reaction evidence="9">
        <text>adenosine + H2O + H(+) = inosine + NH4(+)</text>
        <dbReference type="Rhea" id="RHEA:24408"/>
        <dbReference type="ChEBI" id="CHEBI:15377"/>
        <dbReference type="ChEBI" id="CHEBI:15378"/>
        <dbReference type="ChEBI" id="CHEBI:16335"/>
        <dbReference type="ChEBI" id="CHEBI:17596"/>
        <dbReference type="ChEBI" id="CHEBI:28938"/>
        <dbReference type="EC" id="3.5.4.4"/>
    </reaction>
</comment>
<evidence type="ECO:0000256" key="9">
    <source>
        <dbReference type="ARBA" id="ARBA00047764"/>
    </source>
</evidence>
<evidence type="ECO:0000256" key="2">
    <source>
        <dbReference type="ARBA" id="ARBA00004613"/>
    </source>
</evidence>
<dbReference type="GO" id="GO:0046103">
    <property type="term" value="P:inosine biosynthetic process"/>
    <property type="evidence" value="ECO:0007669"/>
    <property type="project" value="TreeGrafter"/>
</dbReference>
<evidence type="ECO:0000313" key="12">
    <source>
        <dbReference type="Proteomes" id="UP001278766"/>
    </source>
</evidence>